<dbReference type="SMART" id="SM00331">
    <property type="entry name" value="PP2C_SIG"/>
    <property type="match status" value="1"/>
</dbReference>
<sequence length="808" mass="86972">MPDPDRLARLDDDPGTGLPSAPPPLDQAPFDLVPTATAVLDRKGTVVGWSPAAAHLLGRTAAEVLGRPARELLAEPGPDGQRSTGVLRLRHRDGSVRTVGVEAGRLADIDGTDRWLLRGLDLATAPWWSTSHSVVSRFLAHSPYGIAVLGTDLRYLWLNETLAAMAGVGLNERIGRRFAEVLPDLSPELVEAQMRRTLETGRPVRRLEYRGRLPGDPEREHVYSCSMLRLDDAHGRVLGVCYMGVDITDRWRMRQRLSLLTDSGARIGTTLDPVTTSRELVELVVPRFADFATVDLLEPVLRGEEPVAPTAASAAALRRMAHLSVRPGSPEAVTPIGEPPHYPANSPMVRCLAEGNTVLAGYDDHTDWLDPERIEATRTWRLRAVMAVPVRARGVAHGVAMFVRAAGSPPFEAGDVSLAEELVSRAAVCLDNARRYTREHDTALTLQRSLLPQALPACPALEVAHRYLPGDSHGGVGGDWFDVIPLSGARVALVVGDVAGHGINAAAAMGRLRTAVHTLADMDLPPDELLAHLDDLVLRLTDERTAGGDLTAGEAHNAKCLYVVYDPASRLCTMASAGHVPPALLLPDGLVAFVDLPPGPPLGVGSLPFESAEFELADGTTLALFTDGLLGHATRDPDRAAELLLATLATARPGLDDACADLLAGMLPERIEDDIALLLARPRSLTPDQLVTWELSADPALVADARAKVAEVLDGWGLTELAFTTELIVSELVTNAIRYGASPIRLRLIRQSALICEVFDGSSTSPRLRHARTTDEGGRGLFLVAQLARRWGTRYTPDGKIIWAEQSL</sequence>
<protein>
    <recommendedName>
        <fullName evidence="1">protein-serine/threonine phosphatase</fullName>
        <ecNumber evidence="1">3.1.3.16</ecNumber>
    </recommendedName>
    <alternativeName>
        <fullName evidence="15">Protein-serine/threonine phosphatase</fullName>
    </alternativeName>
    <alternativeName>
        <fullName evidence="14">Serine/threonine-protein kinase</fullName>
    </alternativeName>
</protein>
<comment type="caution">
    <text evidence="18">The sequence shown here is derived from an EMBL/GenBank/DDBJ whole genome shotgun (WGS) entry which is preliminary data.</text>
</comment>
<dbReference type="InterPro" id="IPR036457">
    <property type="entry name" value="PPM-type-like_dom_sf"/>
</dbReference>
<evidence type="ECO:0000256" key="3">
    <source>
        <dbReference type="ARBA" id="ARBA00022679"/>
    </source>
</evidence>
<comment type="catalytic activity">
    <reaction evidence="12">
        <text>O-phospho-L-seryl-[protein] + H2O = L-seryl-[protein] + phosphate</text>
        <dbReference type="Rhea" id="RHEA:20629"/>
        <dbReference type="Rhea" id="RHEA-COMP:9863"/>
        <dbReference type="Rhea" id="RHEA-COMP:11604"/>
        <dbReference type="ChEBI" id="CHEBI:15377"/>
        <dbReference type="ChEBI" id="CHEBI:29999"/>
        <dbReference type="ChEBI" id="CHEBI:43474"/>
        <dbReference type="ChEBI" id="CHEBI:83421"/>
        <dbReference type="EC" id="3.1.3.16"/>
    </reaction>
</comment>
<evidence type="ECO:0000256" key="16">
    <source>
        <dbReference type="SAM" id="MobiDB-lite"/>
    </source>
</evidence>
<evidence type="ECO:0000256" key="2">
    <source>
        <dbReference type="ARBA" id="ARBA00022553"/>
    </source>
</evidence>
<evidence type="ECO:0000256" key="9">
    <source>
        <dbReference type="ARBA" id="ARBA00022842"/>
    </source>
</evidence>
<evidence type="ECO:0000256" key="14">
    <source>
        <dbReference type="ARBA" id="ARBA00075117"/>
    </source>
</evidence>
<dbReference type="GO" id="GO:0006355">
    <property type="term" value="P:regulation of DNA-templated transcription"/>
    <property type="evidence" value="ECO:0007669"/>
    <property type="project" value="InterPro"/>
</dbReference>
<reference evidence="18 19" key="1">
    <citation type="submission" date="2019-06" db="EMBL/GenBank/DDBJ databases">
        <title>Sequencing the genomes of 1000 actinobacteria strains.</title>
        <authorList>
            <person name="Klenk H.-P."/>
        </authorList>
    </citation>
    <scope>NUCLEOTIDE SEQUENCE [LARGE SCALE GENOMIC DNA]</scope>
    <source>
        <strain evidence="18 19">DSM 44826</strain>
    </source>
</reference>
<evidence type="ECO:0000256" key="8">
    <source>
        <dbReference type="ARBA" id="ARBA00022840"/>
    </source>
</evidence>
<dbReference type="SUPFAM" id="SSF55785">
    <property type="entry name" value="PYP-like sensor domain (PAS domain)"/>
    <property type="match status" value="2"/>
</dbReference>
<dbReference type="RefSeq" id="WP_145910259.1">
    <property type="nucleotide sequence ID" value="NZ_BAAAMZ010000009.1"/>
</dbReference>
<gene>
    <name evidence="18" type="ORF">FHX73_14499</name>
</gene>
<accession>A0A561T7C4</accession>
<dbReference type="InterPro" id="IPR052016">
    <property type="entry name" value="Bact_Sigma-Reg"/>
</dbReference>
<keyword evidence="5" id="KW-0547">Nucleotide-binding</keyword>
<feature type="domain" description="PAS" evidence="17">
    <location>
        <begin position="30"/>
        <end position="67"/>
    </location>
</feature>
<dbReference type="GO" id="GO:0005524">
    <property type="term" value="F:ATP binding"/>
    <property type="evidence" value="ECO:0007669"/>
    <property type="project" value="UniProtKB-KW"/>
</dbReference>
<keyword evidence="3" id="KW-0808">Transferase</keyword>
<dbReference type="GO" id="GO:0016301">
    <property type="term" value="F:kinase activity"/>
    <property type="evidence" value="ECO:0007669"/>
    <property type="project" value="UniProtKB-KW"/>
</dbReference>
<keyword evidence="4" id="KW-0479">Metal-binding</keyword>
<dbReference type="Proteomes" id="UP000317940">
    <property type="component" value="Unassembled WGS sequence"/>
</dbReference>
<dbReference type="InterPro" id="IPR003594">
    <property type="entry name" value="HATPase_dom"/>
</dbReference>
<keyword evidence="2" id="KW-0597">Phosphoprotein</keyword>
<dbReference type="Pfam" id="PF00989">
    <property type="entry name" value="PAS"/>
    <property type="match status" value="1"/>
</dbReference>
<dbReference type="EC" id="3.1.3.16" evidence="1"/>
<evidence type="ECO:0000313" key="18">
    <source>
        <dbReference type="EMBL" id="TWF83016.1"/>
    </source>
</evidence>
<dbReference type="InterPro" id="IPR001932">
    <property type="entry name" value="PPM-type_phosphatase-like_dom"/>
</dbReference>
<keyword evidence="8" id="KW-0067">ATP-binding</keyword>
<dbReference type="FunFam" id="3.30.450.40:FF:000035">
    <property type="entry name" value="PAS sensor protein"/>
    <property type="match status" value="1"/>
</dbReference>
<dbReference type="PROSITE" id="PS50112">
    <property type="entry name" value="PAS"/>
    <property type="match status" value="2"/>
</dbReference>
<dbReference type="PANTHER" id="PTHR43156">
    <property type="entry name" value="STAGE II SPORULATION PROTEIN E-RELATED"/>
    <property type="match status" value="1"/>
</dbReference>
<keyword evidence="7" id="KW-0378">Hydrolase</keyword>
<evidence type="ECO:0000256" key="15">
    <source>
        <dbReference type="ARBA" id="ARBA00081350"/>
    </source>
</evidence>
<name>A0A561T7C4_9ACTN</name>
<dbReference type="InterPro" id="IPR035965">
    <property type="entry name" value="PAS-like_dom_sf"/>
</dbReference>
<evidence type="ECO:0000256" key="1">
    <source>
        <dbReference type="ARBA" id="ARBA00013081"/>
    </source>
</evidence>
<organism evidence="18 19">
    <name type="scientific">Kitasatospora viridis</name>
    <dbReference type="NCBI Taxonomy" id="281105"/>
    <lineage>
        <taxon>Bacteria</taxon>
        <taxon>Bacillati</taxon>
        <taxon>Actinomycetota</taxon>
        <taxon>Actinomycetes</taxon>
        <taxon>Kitasatosporales</taxon>
        <taxon>Streptomycetaceae</taxon>
        <taxon>Kitasatospora</taxon>
    </lineage>
</organism>
<evidence type="ECO:0000256" key="11">
    <source>
        <dbReference type="ARBA" id="ARBA00023211"/>
    </source>
</evidence>
<dbReference type="GO" id="GO:0046872">
    <property type="term" value="F:metal ion binding"/>
    <property type="evidence" value="ECO:0007669"/>
    <property type="project" value="UniProtKB-KW"/>
</dbReference>
<keyword evidence="6" id="KW-0418">Kinase</keyword>
<evidence type="ECO:0000259" key="17">
    <source>
        <dbReference type="PROSITE" id="PS50112"/>
    </source>
</evidence>
<evidence type="ECO:0000256" key="10">
    <source>
        <dbReference type="ARBA" id="ARBA00022912"/>
    </source>
</evidence>
<dbReference type="Gene3D" id="3.30.565.10">
    <property type="entry name" value="Histidine kinase-like ATPase, C-terminal domain"/>
    <property type="match status" value="1"/>
</dbReference>
<dbReference type="AlphaFoldDB" id="A0A561T7C4"/>
<evidence type="ECO:0000256" key="12">
    <source>
        <dbReference type="ARBA" id="ARBA00047761"/>
    </source>
</evidence>
<evidence type="ECO:0000256" key="13">
    <source>
        <dbReference type="ARBA" id="ARBA00056274"/>
    </source>
</evidence>
<dbReference type="Pfam" id="PF07228">
    <property type="entry name" value="SpoIIE"/>
    <property type="match status" value="1"/>
</dbReference>
<evidence type="ECO:0000256" key="7">
    <source>
        <dbReference type="ARBA" id="ARBA00022801"/>
    </source>
</evidence>
<dbReference type="InterPro" id="IPR013767">
    <property type="entry name" value="PAS_fold"/>
</dbReference>
<dbReference type="PANTHER" id="PTHR43156:SF2">
    <property type="entry name" value="STAGE II SPORULATION PROTEIN E"/>
    <property type="match status" value="1"/>
</dbReference>
<dbReference type="EMBL" id="VIWT01000004">
    <property type="protein sequence ID" value="TWF83016.1"/>
    <property type="molecule type" value="Genomic_DNA"/>
</dbReference>
<dbReference type="NCBIfam" id="TIGR00229">
    <property type="entry name" value="sensory_box"/>
    <property type="match status" value="2"/>
</dbReference>
<dbReference type="Pfam" id="PF13581">
    <property type="entry name" value="HATPase_c_2"/>
    <property type="match status" value="1"/>
</dbReference>
<keyword evidence="19" id="KW-1185">Reference proteome</keyword>
<dbReference type="FunFam" id="3.30.565.10:FF:000028">
    <property type="entry name" value="PAS sensor protein"/>
    <property type="match status" value="1"/>
</dbReference>
<evidence type="ECO:0000256" key="4">
    <source>
        <dbReference type="ARBA" id="ARBA00022723"/>
    </source>
</evidence>
<feature type="region of interest" description="Disordered" evidence="16">
    <location>
        <begin position="1"/>
        <end position="29"/>
    </location>
</feature>
<dbReference type="SMART" id="SM00091">
    <property type="entry name" value="PAS"/>
    <property type="match status" value="2"/>
</dbReference>
<dbReference type="Gene3D" id="3.60.40.10">
    <property type="entry name" value="PPM-type phosphatase domain"/>
    <property type="match status" value="1"/>
</dbReference>
<dbReference type="Pfam" id="PF08448">
    <property type="entry name" value="PAS_4"/>
    <property type="match status" value="1"/>
</dbReference>
<comment type="function">
    <text evidence="13">Primarily acts as an independent SigF regulator that is sensitive to the osmosensory signal, mediating the cross talk of PknD with the SigF regulon. Possesses both phosphatase and kinase activities. The kinase domain functions as a classic anti-sigma factor-like kinase to phosphorylate the anti-anti-sigma factor domain at the canonical regulatory site, and the phosphatase domain antagonizes this activity.</text>
</comment>
<dbReference type="SUPFAM" id="SSF55781">
    <property type="entry name" value="GAF domain-like"/>
    <property type="match status" value="1"/>
</dbReference>
<dbReference type="InterPro" id="IPR013656">
    <property type="entry name" value="PAS_4"/>
</dbReference>
<dbReference type="GO" id="GO:0004722">
    <property type="term" value="F:protein serine/threonine phosphatase activity"/>
    <property type="evidence" value="ECO:0007669"/>
    <property type="project" value="UniProtKB-EC"/>
</dbReference>
<feature type="compositionally biased region" description="Basic and acidic residues" evidence="16">
    <location>
        <begin position="1"/>
        <end position="12"/>
    </location>
</feature>
<dbReference type="InterPro" id="IPR000014">
    <property type="entry name" value="PAS"/>
</dbReference>
<evidence type="ECO:0000256" key="6">
    <source>
        <dbReference type="ARBA" id="ARBA00022777"/>
    </source>
</evidence>
<dbReference type="Gene3D" id="3.30.450.20">
    <property type="entry name" value="PAS domain"/>
    <property type="match status" value="2"/>
</dbReference>
<proteinExistence type="predicted"/>
<evidence type="ECO:0000256" key="5">
    <source>
        <dbReference type="ARBA" id="ARBA00022741"/>
    </source>
</evidence>
<dbReference type="InterPro" id="IPR003018">
    <property type="entry name" value="GAF"/>
</dbReference>
<dbReference type="InterPro" id="IPR036890">
    <property type="entry name" value="HATPase_C_sf"/>
</dbReference>
<dbReference type="Gene3D" id="3.30.450.40">
    <property type="match status" value="1"/>
</dbReference>
<dbReference type="CDD" id="cd00130">
    <property type="entry name" value="PAS"/>
    <property type="match status" value="2"/>
</dbReference>
<keyword evidence="9" id="KW-0460">Magnesium</keyword>
<dbReference type="SUPFAM" id="SSF55874">
    <property type="entry name" value="ATPase domain of HSP90 chaperone/DNA topoisomerase II/histidine kinase"/>
    <property type="match status" value="1"/>
</dbReference>
<dbReference type="CDD" id="cd16936">
    <property type="entry name" value="HATPase_RsbW-like"/>
    <property type="match status" value="1"/>
</dbReference>
<dbReference type="OrthoDB" id="5480569at2"/>
<dbReference type="InterPro" id="IPR029016">
    <property type="entry name" value="GAF-like_dom_sf"/>
</dbReference>
<dbReference type="Pfam" id="PF01590">
    <property type="entry name" value="GAF"/>
    <property type="match status" value="1"/>
</dbReference>
<dbReference type="FunFam" id="3.60.40.10:FF:000005">
    <property type="entry name" value="Serine/threonine protein phosphatase"/>
    <property type="match status" value="1"/>
</dbReference>
<feature type="domain" description="PAS" evidence="17">
    <location>
        <begin position="131"/>
        <end position="201"/>
    </location>
</feature>
<keyword evidence="11" id="KW-0464">Manganese</keyword>
<evidence type="ECO:0000313" key="19">
    <source>
        <dbReference type="Proteomes" id="UP000317940"/>
    </source>
</evidence>
<keyword evidence="10" id="KW-0904">Protein phosphatase</keyword>